<feature type="region of interest" description="Disordered" evidence="7">
    <location>
        <begin position="188"/>
        <end position="208"/>
    </location>
</feature>
<dbReference type="SMART" id="SM00449">
    <property type="entry name" value="SPRY"/>
    <property type="match status" value="1"/>
</dbReference>
<reference evidence="11" key="2">
    <citation type="submission" date="2025-09" db="UniProtKB">
        <authorList>
            <consortium name="Ensembl"/>
        </authorList>
    </citation>
    <scope>IDENTIFICATION</scope>
</reference>
<dbReference type="InterPro" id="IPR051051">
    <property type="entry name" value="E3_ubiq-ligase_TRIM/RNF"/>
</dbReference>
<dbReference type="Pfam" id="PF13765">
    <property type="entry name" value="PRY"/>
    <property type="match status" value="1"/>
</dbReference>
<dbReference type="PROSITE" id="PS00518">
    <property type="entry name" value="ZF_RING_1"/>
    <property type="match status" value="1"/>
</dbReference>
<dbReference type="InterPro" id="IPR058030">
    <property type="entry name" value="TRIM8/14/16/25/29/45/65_CC"/>
</dbReference>
<dbReference type="Pfam" id="PF00622">
    <property type="entry name" value="SPRY"/>
    <property type="match status" value="1"/>
</dbReference>
<feature type="domain" description="B box-type" evidence="9">
    <location>
        <begin position="144"/>
        <end position="184"/>
    </location>
</feature>
<accession>A0A674AF41</accession>
<dbReference type="Gene3D" id="3.30.160.60">
    <property type="entry name" value="Classic Zinc Finger"/>
    <property type="match status" value="1"/>
</dbReference>
<dbReference type="GO" id="GO:0005737">
    <property type="term" value="C:cytoplasm"/>
    <property type="evidence" value="ECO:0007669"/>
    <property type="project" value="UniProtKB-ARBA"/>
</dbReference>
<organism evidence="11 12">
    <name type="scientific">Salmo trutta</name>
    <name type="common">Brown trout</name>
    <dbReference type="NCBI Taxonomy" id="8032"/>
    <lineage>
        <taxon>Eukaryota</taxon>
        <taxon>Metazoa</taxon>
        <taxon>Chordata</taxon>
        <taxon>Craniata</taxon>
        <taxon>Vertebrata</taxon>
        <taxon>Euteleostomi</taxon>
        <taxon>Actinopterygii</taxon>
        <taxon>Neopterygii</taxon>
        <taxon>Teleostei</taxon>
        <taxon>Protacanthopterygii</taxon>
        <taxon>Salmoniformes</taxon>
        <taxon>Salmonidae</taxon>
        <taxon>Salmoninae</taxon>
        <taxon>Salmo</taxon>
    </lineage>
</organism>
<dbReference type="SUPFAM" id="SSF49899">
    <property type="entry name" value="Concanavalin A-like lectins/glucanases"/>
    <property type="match status" value="1"/>
</dbReference>
<proteinExistence type="predicted"/>
<feature type="domain" description="RING-type" evidence="8">
    <location>
        <begin position="10"/>
        <end position="53"/>
    </location>
</feature>
<dbReference type="GeneTree" id="ENSGT01150000286899"/>
<keyword evidence="2" id="KW-0479">Metal-binding</keyword>
<dbReference type="AlphaFoldDB" id="A0A674AF41"/>
<dbReference type="SUPFAM" id="SSF57845">
    <property type="entry name" value="B-box zinc-binding domain"/>
    <property type="match status" value="1"/>
</dbReference>
<dbReference type="CDD" id="cd19769">
    <property type="entry name" value="Bbox2_TRIM16-like"/>
    <property type="match status" value="1"/>
</dbReference>
<dbReference type="Ensembl" id="ENSSTUT00000059609.1">
    <property type="protein sequence ID" value="ENSSTUP00000056886.1"/>
    <property type="gene ID" value="ENSSTUG00000024235.1"/>
</dbReference>
<dbReference type="Pfam" id="PF25600">
    <property type="entry name" value="TRIM_CC"/>
    <property type="match status" value="1"/>
</dbReference>
<name>A0A674AF41_SALTR</name>
<gene>
    <name evidence="11" type="primary">LOC115192787</name>
</gene>
<evidence type="ECO:0000256" key="3">
    <source>
        <dbReference type="ARBA" id="ARBA00022771"/>
    </source>
</evidence>
<reference evidence="11" key="1">
    <citation type="submission" date="2025-08" db="UniProtKB">
        <authorList>
            <consortium name="Ensembl"/>
        </authorList>
    </citation>
    <scope>IDENTIFICATION</scope>
</reference>
<dbReference type="PROSITE" id="PS50119">
    <property type="entry name" value="ZF_BBOX"/>
    <property type="match status" value="1"/>
</dbReference>
<evidence type="ECO:0000259" key="9">
    <source>
        <dbReference type="PROSITE" id="PS50119"/>
    </source>
</evidence>
<dbReference type="InterPro" id="IPR017907">
    <property type="entry name" value="Znf_RING_CS"/>
</dbReference>
<dbReference type="InterPro" id="IPR006574">
    <property type="entry name" value="PRY"/>
</dbReference>
<dbReference type="Gene3D" id="4.10.830.40">
    <property type="match status" value="1"/>
</dbReference>
<dbReference type="CDD" id="cd16040">
    <property type="entry name" value="SPRY_PRY_SNTX"/>
    <property type="match status" value="1"/>
</dbReference>
<sequence length="554" mass="63021">MADNQELFCCSICLDLLKDPVTTACGHSYCMGCIKESWDQDDLKGVYSCPQCRQTFTPRPTLKKNTVLAKVLENLKIADFQGTTPAHCYAEPEDVECDICTRKKLKAVKSCLVCLASYCETHLQPHYYVPPLKKHKLVDAVTYLQENICPNHDKLLEVYCRTDKKCICLLCVMDEHKGHDTVSAAAERTEKQQQLGETQEEGKQRAQRREKEVQELRQAVDAIKESSWVAVDDFERMCTMHVLSYIRSIERRRSEVKEQIRAQEKAGVSQAEGLLEQLEQEVSELKRRDAELEQLSHTEDHIHFLQSIDSLCDPPGPKAFPSSFEAVKKFVSEQKERMENTCKEETDKMLTCLEKNMLTKPSSSSVQDYSTRSGFLKHYRTMEVDPNTACATLSLSSRNKEIAWSDKAQAYSDHIDRFTYYHQALCKVGLSETCYWEVEWSGGIVDVAVSYRGISRKGWGNDCCFGHNDQSWSLVCSPSSCSFWHNNNNKTNIPVPRTSRVGVYLDHKAGTLSFYSVSDTMTLLHRVQTIFTEPLYPGFGVDLGSSLKICHLPV</sequence>
<evidence type="ECO:0000256" key="6">
    <source>
        <dbReference type="PROSITE-ProRule" id="PRU00024"/>
    </source>
</evidence>
<dbReference type="PROSITE" id="PS50188">
    <property type="entry name" value="B302_SPRY"/>
    <property type="match status" value="1"/>
</dbReference>
<dbReference type="Pfam" id="PF00643">
    <property type="entry name" value="zf-B_box"/>
    <property type="match status" value="1"/>
</dbReference>
<dbReference type="InterPro" id="IPR013320">
    <property type="entry name" value="ConA-like_dom_sf"/>
</dbReference>
<dbReference type="InterPro" id="IPR001841">
    <property type="entry name" value="Znf_RING"/>
</dbReference>
<dbReference type="OrthoDB" id="6105938at2759"/>
<dbReference type="PROSITE" id="PS50089">
    <property type="entry name" value="ZF_RING_2"/>
    <property type="match status" value="1"/>
</dbReference>
<dbReference type="Pfam" id="PF15227">
    <property type="entry name" value="zf-C3HC4_4"/>
    <property type="match status" value="1"/>
</dbReference>
<dbReference type="PANTHER" id="PTHR25465:SF5">
    <property type="entry name" value="E3 UBIQUITIN_ISG15 LIGASE TRIM25-RELATED"/>
    <property type="match status" value="1"/>
</dbReference>
<evidence type="ECO:0000256" key="7">
    <source>
        <dbReference type="SAM" id="MobiDB-lite"/>
    </source>
</evidence>
<evidence type="ECO:0000259" key="8">
    <source>
        <dbReference type="PROSITE" id="PS50089"/>
    </source>
</evidence>
<dbReference type="InterPro" id="IPR000315">
    <property type="entry name" value="Znf_B-box"/>
</dbReference>
<keyword evidence="12" id="KW-1185">Reference proteome</keyword>
<dbReference type="SMART" id="SM00336">
    <property type="entry name" value="BBOX"/>
    <property type="match status" value="1"/>
</dbReference>
<keyword evidence="4" id="KW-0862">Zinc</keyword>
<protein>
    <submittedName>
        <fullName evidence="11">E3 ubiquitin/ISG15 ligase TRIM25-like</fullName>
    </submittedName>
</protein>
<dbReference type="Gene3D" id="3.30.40.10">
    <property type="entry name" value="Zinc/RING finger domain, C3HC4 (zinc finger)"/>
    <property type="match status" value="1"/>
</dbReference>
<dbReference type="InterPro" id="IPR013083">
    <property type="entry name" value="Znf_RING/FYVE/PHD"/>
</dbReference>
<dbReference type="Gene3D" id="2.60.120.920">
    <property type="match status" value="1"/>
</dbReference>
<dbReference type="SMART" id="SM00184">
    <property type="entry name" value="RING"/>
    <property type="match status" value="1"/>
</dbReference>
<dbReference type="SMART" id="SM00589">
    <property type="entry name" value="PRY"/>
    <property type="match status" value="1"/>
</dbReference>
<evidence type="ECO:0000313" key="12">
    <source>
        <dbReference type="Proteomes" id="UP000472277"/>
    </source>
</evidence>
<evidence type="ECO:0000256" key="5">
    <source>
        <dbReference type="ARBA" id="ARBA00022859"/>
    </source>
</evidence>
<evidence type="ECO:0000256" key="4">
    <source>
        <dbReference type="ARBA" id="ARBA00022833"/>
    </source>
</evidence>
<dbReference type="Proteomes" id="UP000472277">
    <property type="component" value="Chromosome 4"/>
</dbReference>
<keyword evidence="1" id="KW-0399">Innate immunity</keyword>
<dbReference type="InterPro" id="IPR001870">
    <property type="entry name" value="B30.2/SPRY"/>
</dbReference>
<dbReference type="PRINTS" id="PR01407">
    <property type="entry name" value="BUTYPHLNCDUF"/>
</dbReference>
<dbReference type="GO" id="GO:0008270">
    <property type="term" value="F:zinc ion binding"/>
    <property type="evidence" value="ECO:0007669"/>
    <property type="project" value="UniProtKB-KW"/>
</dbReference>
<dbReference type="SUPFAM" id="SSF57850">
    <property type="entry name" value="RING/U-box"/>
    <property type="match status" value="1"/>
</dbReference>
<dbReference type="PANTHER" id="PTHR25465">
    <property type="entry name" value="B-BOX DOMAIN CONTAINING"/>
    <property type="match status" value="1"/>
</dbReference>
<evidence type="ECO:0000256" key="1">
    <source>
        <dbReference type="ARBA" id="ARBA00022588"/>
    </source>
</evidence>
<evidence type="ECO:0000313" key="11">
    <source>
        <dbReference type="Ensembl" id="ENSSTUP00000056886.1"/>
    </source>
</evidence>
<evidence type="ECO:0000256" key="2">
    <source>
        <dbReference type="ARBA" id="ARBA00022723"/>
    </source>
</evidence>
<feature type="domain" description="B30.2/SPRY" evidence="10">
    <location>
        <begin position="362"/>
        <end position="554"/>
    </location>
</feature>
<dbReference type="GO" id="GO:0045087">
    <property type="term" value="P:innate immune response"/>
    <property type="evidence" value="ECO:0007669"/>
    <property type="project" value="UniProtKB-KW"/>
</dbReference>
<evidence type="ECO:0000259" key="10">
    <source>
        <dbReference type="PROSITE" id="PS50188"/>
    </source>
</evidence>
<dbReference type="InterPro" id="IPR043136">
    <property type="entry name" value="B30.2/SPRY_sf"/>
</dbReference>
<dbReference type="InterPro" id="IPR003877">
    <property type="entry name" value="SPRY_dom"/>
</dbReference>
<dbReference type="InterPro" id="IPR003879">
    <property type="entry name" value="Butyrophylin_SPRY"/>
</dbReference>
<keyword evidence="5" id="KW-0391">Immunity</keyword>
<keyword evidence="3 6" id="KW-0863">Zinc-finger</keyword>